<dbReference type="InterPro" id="IPR019775">
    <property type="entry name" value="WD40_repeat_CS"/>
</dbReference>
<dbReference type="InterPro" id="IPR036322">
    <property type="entry name" value="WD40_repeat_dom_sf"/>
</dbReference>
<dbReference type="SMART" id="SM00320">
    <property type="entry name" value="WD40"/>
    <property type="match status" value="12"/>
</dbReference>
<dbReference type="SUPFAM" id="SSF50978">
    <property type="entry name" value="WD40 repeat-like"/>
    <property type="match status" value="2"/>
</dbReference>
<feature type="repeat" description="WD" evidence="3">
    <location>
        <begin position="708"/>
        <end position="749"/>
    </location>
</feature>
<protein>
    <submittedName>
        <fullName evidence="4">Wd repeat-containing protein pop1</fullName>
    </submittedName>
</protein>
<dbReference type="Proteomes" id="UP001146793">
    <property type="component" value="Unassembled WGS sequence"/>
</dbReference>
<evidence type="ECO:0000256" key="1">
    <source>
        <dbReference type="ARBA" id="ARBA00022574"/>
    </source>
</evidence>
<dbReference type="PROSITE" id="PS00678">
    <property type="entry name" value="WD_REPEATS_1"/>
    <property type="match status" value="1"/>
</dbReference>
<feature type="repeat" description="WD" evidence="3">
    <location>
        <begin position="246"/>
        <end position="287"/>
    </location>
</feature>
<reference evidence="4" key="1">
    <citation type="submission" date="2022-08" db="EMBL/GenBank/DDBJ databases">
        <title>Novel sulphate-reducing endosymbionts in the free-living metamonad Anaeramoeba.</title>
        <authorList>
            <person name="Jerlstrom-Hultqvist J."/>
            <person name="Cepicka I."/>
            <person name="Gallot-Lavallee L."/>
            <person name="Salas-Leiva D."/>
            <person name="Curtis B.A."/>
            <person name="Zahonova K."/>
            <person name="Pipaliya S."/>
            <person name="Dacks J."/>
            <person name="Roger A.J."/>
        </authorList>
    </citation>
    <scope>NUCLEOTIDE SEQUENCE</scope>
    <source>
        <strain evidence="4">Busselton2</strain>
    </source>
</reference>
<dbReference type="AlphaFoldDB" id="A0AAV7Z546"/>
<dbReference type="Pfam" id="PF00400">
    <property type="entry name" value="WD40"/>
    <property type="match status" value="8"/>
</dbReference>
<dbReference type="PANTHER" id="PTHR19848">
    <property type="entry name" value="WD40 REPEAT PROTEIN"/>
    <property type="match status" value="1"/>
</dbReference>
<dbReference type="PROSITE" id="PS50082">
    <property type="entry name" value="WD_REPEATS_2"/>
    <property type="match status" value="6"/>
</dbReference>
<evidence type="ECO:0000313" key="5">
    <source>
        <dbReference type="Proteomes" id="UP001146793"/>
    </source>
</evidence>
<feature type="repeat" description="WD" evidence="3">
    <location>
        <begin position="332"/>
        <end position="373"/>
    </location>
</feature>
<feature type="repeat" description="WD" evidence="3">
    <location>
        <begin position="289"/>
        <end position="330"/>
    </location>
</feature>
<comment type="caution">
    <text evidence="4">The sequence shown here is derived from an EMBL/GenBank/DDBJ whole genome shotgun (WGS) entry which is preliminary data.</text>
</comment>
<dbReference type="CDD" id="cd00200">
    <property type="entry name" value="WD40"/>
    <property type="match status" value="2"/>
</dbReference>
<dbReference type="Gene3D" id="2.130.10.10">
    <property type="entry name" value="YVTN repeat-like/Quinoprotein amine dehydrogenase"/>
    <property type="match status" value="4"/>
</dbReference>
<evidence type="ECO:0000256" key="2">
    <source>
        <dbReference type="ARBA" id="ARBA00022737"/>
    </source>
</evidence>
<dbReference type="PROSITE" id="PS50294">
    <property type="entry name" value="WD_REPEATS_REGION"/>
    <property type="match status" value="6"/>
</dbReference>
<evidence type="ECO:0000256" key="3">
    <source>
        <dbReference type="PROSITE-ProRule" id="PRU00221"/>
    </source>
</evidence>
<keyword evidence="2" id="KW-0677">Repeat</keyword>
<gene>
    <name evidence="4" type="ORF">M0812_02381</name>
</gene>
<accession>A0AAV7Z546</accession>
<dbReference type="InterPro" id="IPR001680">
    <property type="entry name" value="WD40_rpt"/>
</dbReference>
<dbReference type="PANTHER" id="PTHR19848:SF8">
    <property type="entry name" value="F-BOX AND WD REPEAT DOMAIN CONTAINING 7"/>
    <property type="match status" value="1"/>
</dbReference>
<dbReference type="InterPro" id="IPR015943">
    <property type="entry name" value="WD40/YVTN_repeat-like_dom_sf"/>
</dbReference>
<name>A0AAV7Z546_9EUKA</name>
<feature type="repeat" description="WD" evidence="3">
    <location>
        <begin position="467"/>
        <end position="508"/>
    </location>
</feature>
<sequence>MTIDNIHQTLPLLEYLLTKKVDVTLINKSGNTALKEAIQIFYSKIIPEAVSQKRPEMLDLINKFLSLLIPSTQIYFNDSDLISMCENFTIEKFVTQKNINKNSVTTGNKGDNAIHNKLFNIEWIMNNLTKGSDFPNFLKKLNINDNSNDSLNTNIQENSIVDIFLHYLGNSTHSIVNDNKELIPQILGRIGSLYYFDKRILKLIDQSIEYLKKNSLNKNYLVPLIPTLSCGEISLNNNSARLQHILLKHDFPISALASHPTGRIVISGSQSGELIFWDVQSGTVTKSIPKAHSGSIRSISIAESDQKAISVSNDGDIKIWDCQNYTLLTTLQSQHLSFINSVDINETSQYFVTCSDDETIQVWSTFSNQLLHSLGGHNCAINCIRIKFNQIIVSCDERGFIVLWKLESGFQLKKYSVHQRSSSLLLQSINTMDVIGNNSESLVSVTGSDDHTCKVFNLSDGFEISTFTMHTAPICSVTVCSNKKTAISGSFDGEIWIWDVMTGKHIDKVTNPNCRINCLDLIYNTNSLLVGLENGLIKNYQLIKTSRKKLHSNQNFNKLFRQIKTAKRSHKTSITCLHTTKESKFLITGSKGGEIKIWDLAKLRIKVTLFNNINYNTNENSYCLKKHPILGLATDKSQARLFSTSYNSIKLWSLQSFKIISQFNEIHPEDEWVTCIQLFDDEKRVLTGCSDGGIVEWDSMNGKIIRKFEAHTDWVSAITFIKNQTQFISISHDESIVIWDLKNDKHTILNAGNLLLKCSLSIDNNYLSISTYDQKILLLNLKNNQLQGQFDDFNYHSITDLSHFSKNLLFSLSGCKGNLHNINNKQLIASFTSDCQLTCCDSTQRQNNQIIIIGDENGFVHFLDLI</sequence>
<dbReference type="EMBL" id="JANTQA010000042">
    <property type="protein sequence ID" value="KAJ3435250.1"/>
    <property type="molecule type" value="Genomic_DNA"/>
</dbReference>
<evidence type="ECO:0000313" key="4">
    <source>
        <dbReference type="EMBL" id="KAJ3435250.1"/>
    </source>
</evidence>
<keyword evidence="1 3" id="KW-0853">WD repeat</keyword>
<proteinExistence type="predicted"/>
<organism evidence="4 5">
    <name type="scientific">Anaeramoeba flamelloides</name>
    <dbReference type="NCBI Taxonomy" id="1746091"/>
    <lineage>
        <taxon>Eukaryota</taxon>
        <taxon>Metamonada</taxon>
        <taxon>Anaeramoebidae</taxon>
        <taxon>Anaeramoeba</taxon>
    </lineage>
</organism>
<feature type="repeat" description="WD" evidence="3">
    <location>
        <begin position="567"/>
        <end position="608"/>
    </location>
</feature>